<dbReference type="OMA" id="DAPFGWA"/>
<reference evidence="11" key="1">
    <citation type="journal article" date="2010" name="Nature">
        <title>The Amphimedon queenslandica genome and the evolution of animal complexity.</title>
        <authorList>
            <person name="Srivastava M."/>
            <person name="Simakov O."/>
            <person name="Chapman J."/>
            <person name="Fahey B."/>
            <person name="Gauthier M.E."/>
            <person name="Mitros T."/>
            <person name="Richards G.S."/>
            <person name="Conaco C."/>
            <person name="Dacre M."/>
            <person name="Hellsten U."/>
            <person name="Larroux C."/>
            <person name="Putnam N.H."/>
            <person name="Stanke M."/>
            <person name="Adamska M."/>
            <person name="Darling A."/>
            <person name="Degnan S.M."/>
            <person name="Oakley T.H."/>
            <person name="Plachetzki D.C."/>
            <person name="Zhai Y."/>
            <person name="Adamski M."/>
            <person name="Calcino A."/>
            <person name="Cummins S.F."/>
            <person name="Goodstein D.M."/>
            <person name="Harris C."/>
            <person name="Jackson D.J."/>
            <person name="Leys S.P."/>
            <person name="Shu S."/>
            <person name="Woodcroft B.J."/>
            <person name="Vervoort M."/>
            <person name="Kosik K.S."/>
            <person name="Manning G."/>
            <person name="Degnan B.M."/>
            <person name="Rokhsar D.S."/>
        </authorList>
    </citation>
    <scope>NUCLEOTIDE SEQUENCE [LARGE SCALE GENOMIC DNA]</scope>
</reference>
<dbReference type="EC" id="3.2.1.28" evidence="3 7"/>
<dbReference type="GO" id="GO:0004555">
    <property type="term" value="F:alpha,alpha-trehalase activity"/>
    <property type="evidence" value="ECO:0007669"/>
    <property type="project" value="UniProtKB-EC"/>
</dbReference>
<dbReference type="PANTHER" id="PTHR23403:SF1">
    <property type="entry name" value="TREHALASE"/>
    <property type="match status" value="1"/>
</dbReference>
<comment type="similarity">
    <text evidence="2 7">Belongs to the glycosyl hydrolase 37 family.</text>
</comment>
<dbReference type="PROSITE" id="PS00928">
    <property type="entry name" value="TREHALASE_2"/>
    <property type="match status" value="1"/>
</dbReference>
<name>A0A1X7UY09_AMPQE</name>
<dbReference type="KEGG" id="aqu:100640494"/>
<dbReference type="Pfam" id="PF01204">
    <property type="entry name" value="Trehalase"/>
    <property type="match status" value="1"/>
</dbReference>
<dbReference type="PANTHER" id="PTHR23403">
    <property type="entry name" value="TREHALASE"/>
    <property type="match status" value="1"/>
</dbReference>
<dbReference type="InterPro" id="IPR001661">
    <property type="entry name" value="Glyco_hydro_37"/>
</dbReference>
<evidence type="ECO:0000313" key="11">
    <source>
        <dbReference type="Proteomes" id="UP000007879"/>
    </source>
</evidence>
<protein>
    <recommendedName>
        <fullName evidence="4 7">Trehalase</fullName>
        <ecNumber evidence="3 7">3.2.1.28</ecNumber>
    </recommendedName>
    <alternativeName>
        <fullName evidence="7">Alpha-trehalose glucohydrolase</fullName>
    </alternativeName>
</protein>
<dbReference type="EnsemblMetazoa" id="XM_019996272.1">
    <property type="protein sequence ID" value="XP_019851831.1"/>
    <property type="gene ID" value="LOC100640494"/>
</dbReference>
<dbReference type="eggNOG" id="KOG0602">
    <property type="taxonomic scope" value="Eukaryota"/>
</dbReference>
<evidence type="ECO:0000256" key="7">
    <source>
        <dbReference type="RuleBase" id="RU361180"/>
    </source>
</evidence>
<evidence type="ECO:0000256" key="4">
    <source>
        <dbReference type="ARBA" id="ARBA00019905"/>
    </source>
</evidence>
<organism evidence="10">
    <name type="scientific">Amphimedon queenslandica</name>
    <name type="common">Sponge</name>
    <dbReference type="NCBI Taxonomy" id="400682"/>
    <lineage>
        <taxon>Eukaryota</taxon>
        <taxon>Metazoa</taxon>
        <taxon>Porifera</taxon>
        <taxon>Demospongiae</taxon>
        <taxon>Heteroscleromorpha</taxon>
        <taxon>Haplosclerida</taxon>
        <taxon>Niphatidae</taxon>
        <taxon>Amphimedon</taxon>
    </lineage>
</organism>
<evidence type="ECO:0000256" key="8">
    <source>
        <dbReference type="SAM" id="Phobius"/>
    </source>
</evidence>
<evidence type="ECO:0000256" key="3">
    <source>
        <dbReference type="ARBA" id="ARBA00012757"/>
    </source>
</evidence>
<dbReference type="EnsemblMetazoa" id="Aqu2.1.32252_001">
    <property type="protein sequence ID" value="Aqu2.1.32252_001"/>
    <property type="gene ID" value="Aqu2.1.32252"/>
</dbReference>
<dbReference type="InParanoid" id="A0A1X7UY09"/>
<evidence type="ECO:0000256" key="5">
    <source>
        <dbReference type="ARBA" id="ARBA00022801"/>
    </source>
</evidence>
<accession>A0A1X7UY09</accession>
<keyword evidence="11" id="KW-1185">Reference proteome</keyword>
<sequence length="653" mass="74573">MAAFRSVALSLSALLTLFYVAETQNETIQACDNPVYCYGELLDDIQTMEVFQDSKRFVDMPMRADPDTVLSAYNNLANITVDTLTQFVQEWFDLPGSDLMPWEPPDWTESPKFIDSISNEQYKEWASSLNGLWKTFGKKLNQSVYQHSSRHSLLAVNNPFIAPGGRFIEFYYWDSYWIIKGLLLCEMFNTTQGMIRNMGSLIERYGFVPNGGRVYYTKRSQPPLLTWMVYSYYEATNDTGFVKEMLPMLDKEYQFWMTNRSVYVPGCDCTANRYASTANVPRPESYREDIETASEVSEELQPELYSNIMSAAESGWDFSSRWLSTSGPMAGQLSSMRAKSIIPVDLNAILGANEILLYKLHRITGFDDFAEDYASAWTRRHSLFENLLWAETEGLYKDWSLEEGSHLNAVYASSLTPFYTYSLDKSLFNNTKGRLTLGRLKSLGFLGYPGGLPTSQNSTGQQWDFPNAWAPLQWFLVKGWEGADDQELNKAARNLTETWLRSNYQAWIQYNHSMFEKYNCTASGQPGGGGEYSLQSGFGWTNGVVLDLLSSYYTTNPPTVTTSSPSRSPYLWFIALVPISLFLLVTLLCICWCHYLYRNGKRRYWDRVRHEQLLHSSGSSEPQSPMVFSNQDAIDDNEDGGAIINNVYRRSDV</sequence>
<keyword evidence="8" id="KW-0472">Membrane</keyword>
<dbReference type="OrthoDB" id="3542292at2759"/>
<reference evidence="10" key="2">
    <citation type="submission" date="2017-05" db="UniProtKB">
        <authorList>
            <consortium name="EnsemblMetazoa"/>
        </authorList>
    </citation>
    <scope>IDENTIFICATION</scope>
</reference>
<keyword evidence="9" id="KW-0732">Signal</keyword>
<feature type="signal peptide" evidence="9">
    <location>
        <begin position="1"/>
        <end position="23"/>
    </location>
</feature>
<dbReference type="Proteomes" id="UP000007879">
    <property type="component" value="Unassembled WGS sequence"/>
</dbReference>
<dbReference type="Gene3D" id="1.50.10.10">
    <property type="match status" value="1"/>
</dbReference>
<dbReference type="SUPFAM" id="SSF48208">
    <property type="entry name" value="Six-hairpin glycosidases"/>
    <property type="match status" value="1"/>
</dbReference>
<feature type="chain" id="PRO_5010868368" description="Trehalase" evidence="9">
    <location>
        <begin position="24"/>
        <end position="653"/>
    </location>
</feature>
<dbReference type="InterPro" id="IPR008928">
    <property type="entry name" value="6-hairpin_glycosidase_sf"/>
</dbReference>
<dbReference type="STRING" id="400682.A0A1X7UY09"/>
<dbReference type="InterPro" id="IPR012341">
    <property type="entry name" value="6hp_glycosidase-like_sf"/>
</dbReference>
<keyword evidence="8" id="KW-0812">Transmembrane</keyword>
<keyword evidence="6 7" id="KW-0326">Glycosidase</keyword>
<keyword evidence="8" id="KW-1133">Transmembrane helix</keyword>
<dbReference type="GO" id="GO:0005993">
    <property type="term" value="P:trehalose catabolic process"/>
    <property type="evidence" value="ECO:0007669"/>
    <property type="project" value="TreeGrafter"/>
</dbReference>
<gene>
    <name evidence="10" type="primary">100640494</name>
</gene>
<evidence type="ECO:0000256" key="1">
    <source>
        <dbReference type="ARBA" id="ARBA00001576"/>
    </source>
</evidence>
<evidence type="ECO:0000256" key="6">
    <source>
        <dbReference type="ARBA" id="ARBA00023295"/>
    </source>
</evidence>
<proteinExistence type="inferred from homology"/>
<feature type="transmembrane region" description="Helical" evidence="8">
    <location>
        <begin position="570"/>
        <end position="597"/>
    </location>
</feature>
<dbReference type="InterPro" id="IPR018232">
    <property type="entry name" value="Glyco_hydro_37_CS"/>
</dbReference>
<dbReference type="AlphaFoldDB" id="A0A1X7UY09"/>
<comment type="catalytic activity">
    <reaction evidence="1 7">
        <text>alpha,alpha-trehalose + H2O = alpha-D-glucose + beta-D-glucose</text>
        <dbReference type="Rhea" id="RHEA:32675"/>
        <dbReference type="ChEBI" id="CHEBI:15377"/>
        <dbReference type="ChEBI" id="CHEBI:15903"/>
        <dbReference type="ChEBI" id="CHEBI:16551"/>
        <dbReference type="ChEBI" id="CHEBI:17925"/>
        <dbReference type="EC" id="3.2.1.28"/>
    </reaction>
</comment>
<dbReference type="PRINTS" id="PR00744">
    <property type="entry name" value="GLHYDRLASE37"/>
</dbReference>
<evidence type="ECO:0000256" key="9">
    <source>
        <dbReference type="SAM" id="SignalP"/>
    </source>
</evidence>
<keyword evidence="5 7" id="KW-0378">Hydrolase</keyword>
<evidence type="ECO:0000313" key="10">
    <source>
        <dbReference type="EnsemblMetazoa" id="Aqu2.1.32252_001"/>
    </source>
</evidence>
<dbReference type="PROSITE" id="PS00927">
    <property type="entry name" value="TREHALASE_1"/>
    <property type="match status" value="1"/>
</dbReference>
<evidence type="ECO:0000256" key="2">
    <source>
        <dbReference type="ARBA" id="ARBA00005615"/>
    </source>
</evidence>